<proteinExistence type="predicted"/>
<evidence type="ECO:0000313" key="1">
    <source>
        <dbReference type="EMBL" id="QKW50580.1"/>
    </source>
</evidence>
<gene>
    <name evidence="1" type="ORF">HUT08_14730</name>
</gene>
<reference evidence="1 2" key="1">
    <citation type="submission" date="2020-06" db="EMBL/GenBank/DDBJ databases">
        <title>Genome mining for natural products.</title>
        <authorList>
            <person name="Zhang B."/>
            <person name="Shi J."/>
            <person name="Ge H."/>
        </authorList>
    </citation>
    <scope>NUCLEOTIDE SEQUENCE [LARGE SCALE GENOMIC DNA]</scope>
    <source>
        <strain evidence="1 2">NA00687</strain>
    </source>
</reference>
<dbReference type="AlphaFoldDB" id="A0A7H8N7Q0"/>
<organism evidence="1 2">
    <name type="scientific">Streptomyces buecherae</name>
    <dbReference type="NCBI Taxonomy" id="2763006"/>
    <lineage>
        <taxon>Bacteria</taxon>
        <taxon>Bacillati</taxon>
        <taxon>Actinomycetota</taxon>
        <taxon>Actinomycetes</taxon>
        <taxon>Kitasatosporales</taxon>
        <taxon>Streptomycetaceae</taxon>
        <taxon>Streptomyces</taxon>
    </lineage>
</organism>
<keyword evidence="2" id="KW-1185">Reference proteome</keyword>
<sequence>MTGARVDLDDGLRGKARFDEIYNLPDPRGYFRTLRPLAYQIPQHAQEVFQQLLAARVLADASTAQPAERPPTVVDLCCSYGINAALLNHKVTLDELYERYTDPRTAGLTSEQLIASDRQFFAERRLPDAARVIGLDAARHAVGYARAAGLLDEAFGEDLERSDPGPELRRAVAHAGLITVTGGIGYITSRTVSRLAEAIEGPLWVAAFVLRGVSYEPVAEALRRFGLVTETAGPERTFRQRRFADVAERRHAIAGVVAAGADPRGKEDEGYYHAQLYVSRPAAHVAAFPLADFVGDGGASPR</sequence>
<protein>
    <recommendedName>
        <fullName evidence="3">Class I SAM-dependent methyltransferase</fullName>
    </recommendedName>
</protein>
<dbReference type="EMBL" id="CP054929">
    <property type="protein sequence ID" value="QKW50580.1"/>
    <property type="molecule type" value="Genomic_DNA"/>
</dbReference>
<dbReference type="Proteomes" id="UP000509303">
    <property type="component" value="Chromosome"/>
</dbReference>
<evidence type="ECO:0000313" key="2">
    <source>
        <dbReference type="Proteomes" id="UP000509303"/>
    </source>
</evidence>
<accession>A0A7H8N7Q0</accession>
<name>A0A7H8N7Q0_9ACTN</name>
<dbReference type="RefSeq" id="WP_176162315.1">
    <property type="nucleotide sequence ID" value="NZ_CP054929.1"/>
</dbReference>
<evidence type="ECO:0008006" key="3">
    <source>
        <dbReference type="Google" id="ProtNLM"/>
    </source>
</evidence>